<protein>
    <submittedName>
        <fullName evidence="1">Helix-turn-helix domain protein</fullName>
    </submittedName>
</protein>
<proteinExistence type="predicted"/>
<evidence type="ECO:0000313" key="1">
    <source>
        <dbReference type="EMBL" id="DAD93270.1"/>
    </source>
</evidence>
<sequence>MIINTDEIKKLICDSGIPTTQLEKGTGVNRVTISNLRSGRSDWSKVWLTTLEKFQTFINDNEEEIKMMKKEQLELNELLELQGLAKEGVTVGLPEDIVSIYNDEAEEEKMTTAEFVENFVDDLSGIIKLHEDGSIDIKGEGLVVIDNSNLSGNDLLDWLGNNSNFKELFTDSVKAKELVENVYDTYFD</sequence>
<organism evidence="1">
    <name type="scientific">Myoviridae sp. cte0p10</name>
    <dbReference type="NCBI Taxonomy" id="2826674"/>
    <lineage>
        <taxon>Viruses</taxon>
        <taxon>Duplodnaviria</taxon>
        <taxon>Heunggongvirae</taxon>
        <taxon>Uroviricota</taxon>
        <taxon>Caudoviricetes</taxon>
    </lineage>
</organism>
<name>A0A8S5NEW6_9CAUD</name>
<dbReference type="EMBL" id="BK015156">
    <property type="protein sequence ID" value="DAD93270.1"/>
    <property type="molecule type" value="Genomic_DNA"/>
</dbReference>
<accession>A0A8S5NEW6</accession>
<reference evidence="1" key="1">
    <citation type="journal article" date="2021" name="Proc. Natl. Acad. Sci. U.S.A.">
        <title>A Catalog of Tens of Thousands of Viruses from Human Metagenomes Reveals Hidden Associations with Chronic Diseases.</title>
        <authorList>
            <person name="Tisza M.J."/>
            <person name="Buck C.B."/>
        </authorList>
    </citation>
    <scope>NUCLEOTIDE SEQUENCE</scope>
    <source>
        <strain evidence="1">Cte0p10</strain>
    </source>
</reference>